<keyword evidence="2" id="KW-0805">Transcription regulation</keyword>
<dbReference type="InterPro" id="IPR000847">
    <property type="entry name" value="LysR_HTH_N"/>
</dbReference>
<organism evidence="6 8">
    <name type="scientific">Corynebacterium glucuronolyticum</name>
    <dbReference type="NCBI Taxonomy" id="39791"/>
    <lineage>
        <taxon>Bacteria</taxon>
        <taxon>Bacillati</taxon>
        <taxon>Actinomycetota</taxon>
        <taxon>Actinomycetes</taxon>
        <taxon>Mycobacteriales</taxon>
        <taxon>Corynebacteriaceae</taxon>
        <taxon>Corynebacterium</taxon>
    </lineage>
</organism>
<dbReference type="InterPro" id="IPR005119">
    <property type="entry name" value="LysR_subst-bd"/>
</dbReference>
<keyword evidence="4" id="KW-0804">Transcription</keyword>
<dbReference type="PROSITE" id="PS50931">
    <property type="entry name" value="HTH_LYSR"/>
    <property type="match status" value="1"/>
</dbReference>
<comment type="similarity">
    <text evidence="1">Belongs to the LysR transcriptional regulatory family.</text>
</comment>
<dbReference type="GeneID" id="92759890"/>
<reference evidence="6 8" key="1">
    <citation type="submission" date="2020-12" db="EMBL/GenBank/DDBJ databases">
        <title>FDA dAtabase for Regulatory Grade micrObial Sequences (FDA-ARGOS): Supporting development and validation of Infectious Disease Dx tests.</title>
        <authorList>
            <person name="Sproer C."/>
            <person name="Gronow S."/>
            <person name="Severitt S."/>
            <person name="Schroder I."/>
            <person name="Tallon L."/>
            <person name="Sadzewicz L."/>
            <person name="Zhao X."/>
            <person name="Boylan J."/>
            <person name="Ott S."/>
            <person name="Bowen H."/>
            <person name="Vavikolanu K."/>
            <person name="Mehta A."/>
            <person name="Aluvathingal J."/>
            <person name="Nadendla S."/>
            <person name="Lowell S."/>
            <person name="Myers T."/>
            <person name="Yan Y."/>
            <person name="Sichtig H."/>
        </authorList>
    </citation>
    <scope>NUCLEOTIDE SEQUENCE [LARGE SCALE GENOMIC DNA]</scope>
    <source>
        <strain evidence="6 8">FDAARGOS_1053</strain>
        <strain evidence="7">FDAARGOS_1191</strain>
    </source>
</reference>
<dbReference type="EMBL" id="CP069534">
    <property type="protein sequence ID" value="QRP71606.1"/>
    <property type="molecule type" value="Genomic_DNA"/>
</dbReference>
<feature type="domain" description="HTH lysR-type" evidence="5">
    <location>
        <begin position="6"/>
        <end position="63"/>
    </location>
</feature>
<evidence type="ECO:0000313" key="6">
    <source>
        <dbReference type="EMBL" id="QQB45882.1"/>
    </source>
</evidence>
<accession>A0A7T4EEH2</accession>
<dbReference type="PANTHER" id="PTHR30126">
    <property type="entry name" value="HTH-TYPE TRANSCRIPTIONAL REGULATOR"/>
    <property type="match status" value="1"/>
</dbReference>
<dbReference type="Proteomes" id="UP000617681">
    <property type="component" value="Chromosome"/>
</dbReference>
<protein>
    <submittedName>
        <fullName evidence="6">LysR family transcriptional regulator</fullName>
    </submittedName>
</protein>
<dbReference type="OrthoDB" id="9808620at2"/>
<dbReference type="Pfam" id="PF03466">
    <property type="entry name" value="LysR_substrate"/>
    <property type="match status" value="1"/>
</dbReference>
<dbReference type="Gene3D" id="3.40.190.10">
    <property type="entry name" value="Periplasmic binding protein-like II"/>
    <property type="match status" value="2"/>
</dbReference>
<sequence length="298" mass="32327">MYRNLPAWDDLYAVVLTAEHESISATARDSHIHQQTLSQRINRAENTLGIEIFHRSPYGIALTAAGRSLLPHVRTLLAHADEFEASRRLLARTPAHVTLTIAVSNTVAELYSPAWIATFTATHPHVSITQLQDNSAGVRKLVAEQHADVGVVEGGTPLHNEIEKELGSDELVLTVTPDHPWAKRDNEHPVTAAELRTTPLVVREKGSGSRDVIENVLGTLSPPAGEFGSLASQRSGIMALKAPGIIAKGAIADHIQLGRLIAVPAEVTFTRPLTAVWLRHATRSKEAKEFIDSIVLPA</sequence>
<dbReference type="GO" id="GO:0000976">
    <property type="term" value="F:transcription cis-regulatory region binding"/>
    <property type="evidence" value="ECO:0007669"/>
    <property type="project" value="TreeGrafter"/>
</dbReference>
<evidence type="ECO:0000313" key="8">
    <source>
        <dbReference type="Proteomes" id="UP000596145"/>
    </source>
</evidence>
<dbReference type="Gene3D" id="1.10.10.10">
    <property type="entry name" value="Winged helix-like DNA-binding domain superfamily/Winged helix DNA-binding domain"/>
    <property type="match status" value="1"/>
</dbReference>
<dbReference type="SUPFAM" id="SSF46785">
    <property type="entry name" value="Winged helix' DNA-binding domain"/>
    <property type="match status" value="1"/>
</dbReference>
<dbReference type="AlphaFoldDB" id="A0A7T4EEH2"/>
<evidence type="ECO:0000256" key="2">
    <source>
        <dbReference type="ARBA" id="ARBA00023015"/>
    </source>
</evidence>
<dbReference type="EMBL" id="CP066007">
    <property type="protein sequence ID" value="QQB45882.1"/>
    <property type="molecule type" value="Genomic_DNA"/>
</dbReference>
<evidence type="ECO:0000256" key="1">
    <source>
        <dbReference type="ARBA" id="ARBA00009437"/>
    </source>
</evidence>
<proteinExistence type="inferred from homology"/>
<dbReference type="InterPro" id="IPR036388">
    <property type="entry name" value="WH-like_DNA-bd_sf"/>
</dbReference>
<name>A0A7T4EEH2_9CORY</name>
<evidence type="ECO:0000256" key="4">
    <source>
        <dbReference type="ARBA" id="ARBA00023163"/>
    </source>
</evidence>
<dbReference type="GO" id="GO:0003700">
    <property type="term" value="F:DNA-binding transcription factor activity"/>
    <property type="evidence" value="ECO:0007669"/>
    <property type="project" value="InterPro"/>
</dbReference>
<dbReference type="RefSeq" id="WP_005396146.1">
    <property type="nucleotide sequence ID" value="NZ_CP066007.1"/>
</dbReference>
<dbReference type="PANTHER" id="PTHR30126:SF39">
    <property type="entry name" value="HTH-TYPE TRANSCRIPTIONAL REGULATOR CYSL"/>
    <property type="match status" value="1"/>
</dbReference>
<keyword evidence="3" id="KW-0238">DNA-binding</keyword>
<evidence type="ECO:0000259" key="5">
    <source>
        <dbReference type="PROSITE" id="PS50931"/>
    </source>
</evidence>
<dbReference type="InterPro" id="IPR036390">
    <property type="entry name" value="WH_DNA-bd_sf"/>
</dbReference>
<evidence type="ECO:0000256" key="3">
    <source>
        <dbReference type="ARBA" id="ARBA00023125"/>
    </source>
</evidence>
<gene>
    <name evidence="6" type="ORF">I6I10_10455</name>
    <name evidence="7" type="ORF">I6J21_05680</name>
</gene>
<dbReference type="Proteomes" id="UP000596145">
    <property type="component" value="Chromosome"/>
</dbReference>
<evidence type="ECO:0000313" key="7">
    <source>
        <dbReference type="EMBL" id="QRP71606.1"/>
    </source>
</evidence>
<dbReference type="Pfam" id="PF00126">
    <property type="entry name" value="HTH_1"/>
    <property type="match status" value="1"/>
</dbReference>
<dbReference type="SUPFAM" id="SSF53850">
    <property type="entry name" value="Periplasmic binding protein-like II"/>
    <property type="match status" value="1"/>
</dbReference>